<dbReference type="Pfam" id="PF13560">
    <property type="entry name" value="HTH_31"/>
    <property type="match status" value="1"/>
</dbReference>
<feature type="domain" description="HTH cro/C1-type" evidence="1">
    <location>
        <begin position="14"/>
        <end position="69"/>
    </location>
</feature>
<gene>
    <name evidence="2" type="ORF">G443_003627</name>
</gene>
<comment type="caution">
    <text evidence="2">The sequence shown here is derived from an EMBL/GenBank/DDBJ whole genome shotgun (WGS) entry which is preliminary data.</text>
</comment>
<dbReference type="Proteomes" id="UP000791080">
    <property type="component" value="Unassembled WGS sequence"/>
</dbReference>
<reference evidence="2 3" key="1">
    <citation type="submission" date="2022-06" db="EMBL/GenBank/DDBJ databases">
        <title>Genomic Encyclopedia of Type Strains, Phase I: the one thousand microbial genomes (KMG-I) project.</title>
        <authorList>
            <person name="Kyrpides N."/>
        </authorList>
    </citation>
    <scope>NUCLEOTIDE SEQUENCE [LARGE SCALE GENOMIC DNA]</scope>
    <source>
        <strain evidence="2 3">DSM 43889</strain>
    </source>
</reference>
<organism evidence="2 3">
    <name type="scientific">Actinoalloteichus caeruleus DSM 43889</name>
    <dbReference type="NCBI Taxonomy" id="1120930"/>
    <lineage>
        <taxon>Bacteria</taxon>
        <taxon>Bacillati</taxon>
        <taxon>Actinomycetota</taxon>
        <taxon>Actinomycetes</taxon>
        <taxon>Pseudonocardiales</taxon>
        <taxon>Pseudonocardiaceae</taxon>
        <taxon>Actinoalloteichus</taxon>
        <taxon>Actinoalloteichus cyanogriseus</taxon>
    </lineage>
</organism>
<dbReference type="InterPro" id="IPR010982">
    <property type="entry name" value="Lambda_DNA-bd_dom_sf"/>
</dbReference>
<evidence type="ECO:0000313" key="3">
    <source>
        <dbReference type="Proteomes" id="UP000791080"/>
    </source>
</evidence>
<dbReference type="InterPro" id="IPR001387">
    <property type="entry name" value="Cro/C1-type_HTH"/>
</dbReference>
<name>A0ABT1JLI2_ACTCY</name>
<evidence type="ECO:0000313" key="2">
    <source>
        <dbReference type="EMBL" id="MCP2333357.1"/>
    </source>
</evidence>
<dbReference type="CDD" id="cd00093">
    <property type="entry name" value="HTH_XRE"/>
    <property type="match status" value="1"/>
</dbReference>
<sequence>MVESADPVQIGHRVRVTRRRRGLTQEAVARRAGISRPYLALLESGQRRFDRSGLLTALASALSCSTVDLTGEPHPSADPSGTAALSLLPAITAALYGCDLDDAPDQETRPVTELLASAHRANRHRDAARYGASAAGLAPLLTELHVVAAHGRDEERRQALRGLALACYVAFSLTRNLGHPELAGEAARRCYRAARRLEEPAYLAFAAWQYGTALERLGAHRRVRALLERTVDEVAARADPTAEDTSVAQAYGMVHLAAGLHEARTGGTGAEHLEEAAALAARTGEGGFLRLHWGPTNVALWRLATEAEAGDGPAAAERFRRSGVDPGALGSPERLGAHHLDQALAWGQAGGCRDADAIRCLRLAERAAPTRTRHDARACELLDDLLARAPRASAELTCLRVRFHPSHRE</sequence>
<dbReference type="EMBL" id="AUBJ02000001">
    <property type="protein sequence ID" value="MCP2333357.1"/>
    <property type="molecule type" value="Genomic_DNA"/>
</dbReference>
<accession>A0ABT1JLI2</accession>
<dbReference type="SMART" id="SM00530">
    <property type="entry name" value="HTH_XRE"/>
    <property type="match status" value="1"/>
</dbReference>
<dbReference type="PROSITE" id="PS50943">
    <property type="entry name" value="HTH_CROC1"/>
    <property type="match status" value="1"/>
</dbReference>
<proteinExistence type="predicted"/>
<protein>
    <submittedName>
        <fullName evidence="2">Helix-turn-helix domain-containing protein</fullName>
    </submittedName>
</protein>
<dbReference type="RefSeq" id="WP_026419572.1">
    <property type="nucleotide sequence ID" value="NZ_AUBJ02000001.1"/>
</dbReference>
<evidence type="ECO:0000259" key="1">
    <source>
        <dbReference type="PROSITE" id="PS50943"/>
    </source>
</evidence>
<dbReference type="Gene3D" id="1.10.260.40">
    <property type="entry name" value="lambda repressor-like DNA-binding domains"/>
    <property type="match status" value="1"/>
</dbReference>
<keyword evidence="3" id="KW-1185">Reference proteome</keyword>
<dbReference type="SUPFAM" id="SSF47413">
    <property type="entry name" value="lambda repressor-like DNA-binding domains"/>
    <property type="match status" value="1"/>
</dbReference>